<dbReference type="Proteomes" id="UP000015106">
    <property type="component" value="Chromosome 5"/>
</dbReference>
<dbReference type="Gramene" id="TuG1812G0500001580.01.T01">
    <property type="protein sequence ID" value="TuG1812G0500001580.01.T01.cds321031"/>
    <property type="gene ID" value="TuG1812G0500001580.01"/>
</dbReference>
<reference evidence="3" key="1">
    <citation type="journal article" date="2013" name="Nature">
        <title>Draft genome of the wheat A-genome progenitor Triticum urartu.</title>
        <authorList>
            <person name="Ling H.Q."/>
            <person name="Zhao S."/>
            <person name="Liu D."/>
            <person name="Wang J."/>
            <person name="Sun H."/>
            <person name="Zhang C."/>
            <person name="Fan H."/>
            <person name="Li D."/>
            <person name="Dong L."/>
            <person name="Tao Y."/>
            <person name="Gao C."/>
            <person name="Wu H."/>
            <person name="Li Y."/>
            <person name="Cui Y."/>
            <person name="Guo X."/>
            <person name="Zheng S."/>
            <person name="Wang B."/>
            <person name="Yu K."/>
            <person name="Liang Q."/>
            <person name="Yang W."/>
            <person name="Lou X."/>
            <person name="Chen J."/>
            <person name="Feng M."/>
            <person name="Jian J."/>
            <person name="Zhang X."/>
            <person name="Luo G."/>
            <person name="Jiang Y."/>
            <person name="Liu J."/>
            <person name="Wang Z."/>
            <person name="Sha Y."/>
            <person name="Zhang B."/>
            <person name="Wu H."/>
            <person name="Tang D."/>
            <person name="Shen Q."/>
            <person name="Xue P."/>
            <person name="Zou S."/>
            <person name="Wang X."/>
            <person name="Liu X."/>
            <person name="Wang F."/>
            <person name="Yang Y."/>
            <person name="An X."/>
            <person name="Dong Z."/>
            <person name="Zhang K."/>
            <person name="Zhang X."/>
            <person name="Luo M.C."/>
            <person name="Dvorak J."/>
            <person name="Tong Y."/>
            <person name="Wang J."/>
            <person name="Yang H."/>
            <person name="Li Z."/>
            <person name="Wang D."/>
            <person name="Zhang A."/>
            <person name="Wang J."/>
        </authorList>
    </citation>
    <scope>NUCLEOTIDE SEQUENCE</scope>
    <source>
        <strain evidence="3">cv. G1812</strain>
    </source>
</reference>
<accession>A0A8R7UGA7</accession>
<evidence type="ECO:0000256" key="1">
    <source>
        <dbReference type="SAM" id="MobiDB-lite"/>
    </source>
</evidence>
<feature type="compositionally biased region" description="Polar residues" evidence="1">
    <location>
        <begin position="11"/>
        <end position="22"/>
    </location>
</feature>
<feature type="region of interest" description="Disordered" evidence="1">
    <location>
        <begin position="1"/>
        <end position="25"/>
    </location>
</feature>
<keyword evidence="3" id="KW-1185">Reference proteome</keyword>
<dbReference type="EnsemblPlants" id="TuG1812G0500001580.01.T01">
    <property type="protein sequence ID" value="TuG1812G0500001580.01.T01.cds321031"/>
    <property type="gene ID" value="TuG1812G0500001580.01"/>
</dbReference>
<organism evidence="2 3">
    <name type="scientific">Triticum urartu</name>
    <name type="common">Red wild einkorn</name>
    <name type="synonym">Crithodium urartu</name>
    <dbReference type="NCBI Taxonomy" id="4572"/>
    <lineage>
        <taxon>Eukaryota</taxon>
        <taxon>Viridiplantae</taxon>
        <taxon>Streptophyta</taxon>
        <taxon>Embryophyta</taxon>
        <taxon>Tracheophyta</taxon>
        <taxon>Spermatophyta</taxon>
        <taxon>Magnoliopsida</taxon>
        <taxon>Liliopsida</taxon>
        <taxon>Poales</taxon>
        <taxon>Poaceae</taxon>
        <taxon>BOP clade</taxon>
        <taxon>Pooideae</taxon>
        <taxon>Triticodae</taxon>
        <taxon>Triticeae</taxon>
        <taxon>Triticinae</taxon>
        <taxon>Triticum</taxon>
    </lineage>
</organism>
<proteinExistence type="predicted"/>
<protein>
    <submittedName>
        <fullName evidence="2">Uncharacterized protein</fullName>
    </submittedName>
</protein>
<reference evidence="2" key="2">
    <citation type="submission" date="2018-03" db="EMBL/GenBank/DDBJ databases">
        <title>The Triticum urartu genome reveals the dynamic nature of wheat genome evolution.</title>
        <authorList>
            <person name="Ling H."/>
            <person name="Ma B."/>
            <person name="Shi X."/>
            <person name="Liu H."/>
            <person name="Dong L."/>
            <person name="Sun H."/>
            <person name="Cao Y."/>
            <person name="Gao Q."/>
            <person name="Zheng S."/>
            <person name="Li Y."/>
            <person name="Yu Y."/>
            <person name="Du H."/>
            <person name="Qi M."/>
            <person name="Li Y."/>
            <person name="Yu H."/>
            <person name="Cui Y."/>
            <person name="Wang N."/>
            <person name="Chen C."/>
            <person name="Wu H."/>
            <person name="Zhao Y."/>
            <person name="Zhang J."/>
            <person name="Li Y."/>
            <person name="Zhou W."/>
            <person name="Zhang B."/>
            <person name="Hu W."/>
            <person name="Eijk M."/>
            <person name="Tang J."/>
            <person name="Witsenboer H."/>
            <person name="Zhao S."/>
            <person name="Li Z."/>
            <person name="Zhang A."/>
            <person name="Wang D."/>
            <person name="Liang C."/>
        </authorList>
    </citation>
    <scope>NUCLEOTIDE SEQUENCE [LARGE SCALE GENOMIC DNA]</scope>
    <source>
        <strain evidence="2">cv. G1812</strain>
    </source>
</reference>
<sequence>MREAFHDVSPCRTTTTSANRSPSSPPCCGVVGGMAQLGRGGRPATPARECHLTSSPAPAGRTNAVLVKPGTPHQAER</sequence>
<evidence type="ECO:0000313" key="2">
    <source>
        <dbReference type="EnsemblPlants" id="TuG1812G0500001580.01.T01.cds321031"/>
    </source>
</evidence>
<name>A0A8R7UGA7_TRIUA</name>
<evidence type="ECO:0000313" key="3">
    <source>
        <dbReference type="Proteomes" id="UP000015106"/>
    </source>
</evidence>
<dbReference type="AlphaFoldDB" id="A0A8R7UGA7"/>
<feature type="region of interest" description="Disordered" evidence="1">
    <location>
        <begin position="39"/>
        <end position="77"/>
    </location>
</feature>
<reference evidence="2" key="3">
    <citation type="submission" date="2022-06" db="UniProtKB">
        <authorList>
            <consortium name="EnsemblPlants"/>
        </authorList>
    </citation>
    <scope>IDENTIFICATION</scope>
</reference>